<dbReference type="OrthoDB" id="9795612at2"/>
<dbReference type="InterPro" id="IPR013545">
    <property type="entry name" value="T2SS_protein-GspG_C"/>
</dbReference>
<feature type="compositionally biased region" description="Basic and acidic residues" evidence="10">
    <location>
        <begin position="120"/>
        <end position="136"/>
    </location>
</feature>
<evidence type="ECO:0000256" key="8">
    <source>
        <dbReference type="ARBA" id="ARBA00022989"/>
    </source>
</evidence>
<dbReference type="NCBIfam" id="TIGR01710">
    <property type="entry name" value="typeII_sec_gspG"/>
    <property type="match status" value="1"/>
</dbReference>
<evidence type="ECO:0000313" key="14">
    <source>
        <dbReference type="Proteomes" id="UP000324973"/>
    </source>
</evidence>
<dbReference type="GO" id="GO:0015628">
    <property type="term" value="P:protein secretion by the type II secretion system"/>
    <property type="evidence" value="ECO:0007669"/>
    <property type="project" value="InterPro"/>
</dbReference>
<keyword evidence="14" id="KW-1185">Reference proteome</keyword>
<accession>A0A5D4XFH9</accession>
<dbReference type="PRINTS" id="PR00813">
    <property type="entry name" value="BCTERIALGSPG"/>
</dbReference>
<evidence type="ECO:0000259" key="12">
    <source>
        <dbReference type="Pfam" id="PF08334"/>
    </source>
</evidence>
<comment type="similarity">
    <text evidence="2">Belongs to the GSP G family.</text>
</comment>
<evidence type="ECO:0000256" key="4">
    <source>
        <dbReference type="ARBA" id="ARBA00022475"/>
    </source>
</evidence>
<keyword evidence="4" id="KW-1003">Cell membrane</keyword>
<protein>
    <recommendedName>
        <fullName evidence="3">Type II secretion system core protein G</fullName>
    </recommendedName>
</protein>
<evidence type="ECO:0000256" key="5">
    <source>
        <dbReference type="ARBA" id="ARBA00022481"/>
    </source>
</evidence>
<feature type="domain" description="Type II secretion system protein GspG C-terminal" evidence="12">
    <location>
        <begin position="34"/>
        <end position="135"/>
    </location>
</feature>
<keyword evidence="9 11" id="KW-0472">Membrane</keyword>
<dbReference type="AlphaFoldDB" id="A0A5D4XFH9"/>
<evidence type="ECO:0000256" key="6">
    <source>
        <dbReference type="ARBA" id="ARBA00022519"/>
    </source>
</evidence>
<keyword evidence="8 11" id="KW-1133">Transmembrane helix</keyword>
<evidence type="ECO:0000313" key="13">
    <source>
        <dbReference type="EMBL" id="TYT22974.1"/>
    </source>
</evidence>
<dbReference type="InterPro" id="IPR010054">
    <property type="entry name" value="Type2_sec_GspG"/>
</dbReference>
<comment type="subcellular location">
    <subcellularLocation>
        <location evidence="1">Cell inner membrane</location>
        <topology evidence="1">Single-pass membrane protein</topology>
    </subcellularLocation>
</comment>
<dbReference type="Gene3D" id="3.30.700.10">
    <property type="entry name" value="Glycoprotein, Type 4 Pilin"/>
    <property type="match status" value="1"/>
</dbReference>
<dbReference type="GO" id="GO:0005886">
    <property type="term" value="C:plasma membrane"/>
    <property type="evidence" value="ECO:0007669"/>
    <property type="project" value="UniProtKB-SubCell"/>
</dbReference>
<dbReference type="InterPro" id="IPR045584">
    <property type="entry name" value="Pilin-like"/>
</dbReference>
<dbReference type="NCBIfam" id="TIGR02532">
    <property type="entry name" value="IV_pilin_GFxxxE"/>
    <property type="match status" value="1"/>
</dbReference>
<organism evidence="13 14">
    <name type="scientific">Luteimonas viscosa</name>
    <dbReference type="NCBI Taxonomy" id="1132694"/>
    <lineage>
        <taxon>Bacteria</taxon>
        <taxon>Pseudomonadati</taxon>
        <taxon>Pseudomonadota</taxon>
        <taxon>Gammaproteobacteria</taxon>
        <taxon>Lysobacterales</taxon>
        <taxon>Lysobacteraceae</taxon>
        <taxon>Luteimonas</taxon>
    </lineage>
</organism>
<evidence type="ECO:0000256" key="7">
    <source>
        <dbReference type="ARBA" id="ARBA00022692"/>
    </source>
</evidence>
<keyword evidence="7 11" id="KW-0812">Transmembrane</keyword>
<keyword evidence="6" id="KW-0997">Cell inner membrane</keyword>
<dbReference type="InterPro" id="IPR012902">
    <property type="entry name" value="N_methyl_site"/>
</dbReference>
<evidence type="ECO:0000256" key="10">
    <source>
        <dbReference type="SAM" id="MobiDB-lite"/>
    </source>
</evidence>
<proteinExistence type="inferred from homology"/>
<feature type="transmembrane region" description="Helical" evidence="11">
    <location>
        <begin position="12"/>
        <end position="35"/>
    </location>
</feature>
<gene>
    <name evidence="13" type="primary">gspG</name>
    <name evidence="13" type="ORF">FZO89_17115</name>
</gene>
<evidence type="ECO:0000256" key="3">
    <source>
        <dbReference type="ARBA" id="ARBA00020042"/>
    </source>
</evidence>
<reference evidence="13 14" key="1">
    <citation type="submission" date="2019-08" db="EMBL/GenBank/DDBJ databases">
        <title>Luteimonas viscosus sp. nov., isolated from soil of a sunflower field.</title>
        <authorList>
            <person name="Jianli Z."/>
            <person name="Ying Z."/>
        </authorList>
    </citation>
    <scope>NUCLEOTIDE SEQUENCE [LARGE SCALE GENOMIC DNA]</scope>
    <source>
        <strain evidence="13 14">XBU10</strain>
    </source>
</reference>
<evidence type="ECO:0000256" key="9">
    <source>
        <dbReference type="ARBA" id="ARBA00023136"/>
    </source>
</evidence>
<name>A0A5D4XFH9_9GAMM</name>
<evidence type="ECO:0000256" key="2">
    <source>
        <dbReference type="ARBA" id="ARBA00009984"/>
    </source>
</evidence>
<keyword evidence="5" id="KW-0488">Methylation</keyword>
<dbReference type="PROSITE" id="PS00409">
    <property type="entry name" value="PROKAR_NTER_METHYL"/>
    <property type="match status" value="1"/>
</dbReference>
<evidence type="ECO:0000256" key="1">
    <source>
        <dbReference type="ARBA" id="ARBA00004377"/>
    </source>
</evidence>
<dbReference type="SUPFAM" id="SSF54523">
    <property type="entry name" value="Pili subunits"/>
    <property type="match status" value="1"/>
</dbReference>
<dbReference type="RefSeq" id="WP_149104677.1">
    <property type="nucleotide sequence ID" value="NZ_VTFT01000003.1"/>
</dbReference>
<dbReference type="GO" id="GO:0015627">
    <property type="term" value="C:type II protein secretion system complex"/>
    <property type="evidence" value="ECO:0007669"/>
    <property type="project" value="InterPro"/>
</dbReference>
<sequence length="136" mass="14670">MKAVSAWQRGFSLIEIILVVVLIGGIVAFAATRILGGGDRARVRLAEAQVQTLAEKVHQFEMDTGTLPATLDQLVVQPGGAVGWLGPYAKESELRDPWNTVYEYRAPGDGQPFDIVSYGADRKPGGDSVDADIRND</sequence>
<dbReference type="Pfam" id="PF08334">
    <property type="entry name" value="T2SSG"/>
    <property type="match status" value="1"/>
</dbReference>
<feature type="region of interest" description="Disordered" evidence="10">
    <location>
        <begin position="117"/>
        <end position="136"/>
    </location>
</feature>
<dbReference type="Proteomes" id="UP000324973">
    <property type="component" value="Unassembled WGS sequence"/>
</dbReference>
<evidence type="ECO:0000256" key="11">
    <source>
        <dbReference type="SAM" id="Phobius"/>
    </source>
</evidence>
<dbReference type="EMBL" id="VTFT01000003">
    <property type="protein sequence ID" value="TYT22974.1"/>
    <property type="molecule type" value="Genomic_DNA"/>
</dbReference>
<comment type="caution">
    <text evidence="13">The sequence shown here is derived from an EMBL/GenBank/DDBJ whole genome shotgun (WGS) entry which is preliminary data.</text>
</comment>
<dbReference type="InterPro" id="IPR000983">
    <property type="entry name" value="Bac_GSPG_pilin"/>
</dbReference>